<dbReference type="GO" id="GO:0004519">
    <property type="term" value="F:endonuclease activity"/>
    <property type="evidence" value="ECO:0007669"/>
    <property type="project" value="UniProtKB-KW"/>
</dbReference>
<reference evidence="1 2" key="1">
    <citation type="submission" date="2018-06" db="EMBL/GenBank/DDBJ databases">
        <authorList>
            <consortium name="Pathogen Informatics"/>
            <person name="Doyle S."/>
        </authorList>
    </citation>
    <scope>NUCLEOTIDE SEQUENCE [LARGE SCALE GENOMIC DNA]</scope>
    <source>
        <strain evidence="1 2">NCTC12410</strain>
    </source>
</reference>
<keyword evidence="1" id="KW-0255">Endonuclease</keyword>
<dbReference type="Pfam" id="PF09491">
    <property type="entry name" value="RE_AlwI"/>
    <property type="match status" value="1"/>
</dbReference>
<evidence type="ECO:0000313" key="2">
    <source>
        <dbReference type="Proteomes" id="UP000254841"/>
    </source>
</evidence>
<dbReference type="AlphaFoldDB" id="A0A377J283"/>
<dbReference type="Proteomes" id="UP000254841">
    <property type="component" value="Unassembled WGS sequence"/>
</dbReference>
<name>A0A377J283_9HELI</name>
<keyword evidence="1" id="KW-0540">Nuclease</keyword>
<gene>
    <name evidence="1" type="ORF">NCTC12410_00363</name>
</gene>
<dbReference type="OrthoDB" id="5314016at2"/>
<dbReference type="InterPro" id="IPR018573">
    <property type="entry name" value="Restrct_endonuc_II_AlwI"/>
</dbReference>
<dbReference type="Gene3D" id="3.40.91.50">
    <property type="match status" value="1"/>
</dbReference>
<organism evidence="1 2">
    <name type="scientific">Helicobacter canis</name>
    <dbReference type="NCBI Taxonomy" id="29419"/>
    <lineage>
        <taxon>Bacteria</taxon>
        <taxon>Pseudomonadati</taxon>
        <taxon>Campylobacterota</taxon>
        <taxon>Epsilonproteobacteria</taxon>
        <taxon>Campylobacterales</taxon>
        <taxon>Helicobacteraceae</taxon>
        <taxon>Helicobacter</taxon>
    </lineage>
</organism>
<accession>A0A377J283</accession>
<proteinExistence type="predicted"/>
<dbReference type="REBASE" id="431900">
    <property type="entry name" value="Hca12410ORF364P"/>
</dbReference>
<evidence type="ECO:0000313" key="1">
    <source>
        <dbReference type="EMBL" id="STO96550.1"/>
    </source>
</evidence>
<keyword evidence="1" id="KW-0378">Hydrolase</keyword>
<dbReference type="RefSeq" id="WP_115010878.1">
    <property type="nucleotide sequence ID" value="NZ_UGHV01000001.1"/>
</dbReference>
<sequence>MQYSYFGNTSNRVDRLLYNFETQLMLFDSLFKNADSKEVWENNSNLQMRYLELLKANKLIESKSSTKSLGTKDARVKSAPLENYHLICRKEKRLTQQGLELLRLIENEGYKIANEFLQIDLVSLFFIKASLWFSKDSIRDGLFERYLEVFRLNGGEMCLQDFKYLPLIDNFPSTQEFIKNLGSVMIDYTYLESFIQDIKSNHFNPFYFKTAKGEKSALEIIKTLQEIFLPLREAKITFETALKNLNKSAFKKTYLTFLLHNAKTKNEKITTLQNFIQGDIKVFAKRFFELIFTARIEANLDDYLDLNRRYLSLCGIFEFSSDKVALNPIFKILVKHSKYNEILHIIKNGEITQNLLKEMISDVEFLTLCKSELGITQINDLRDYQQARDKQRLQNLLQTRFTKDDIAYILGLFEDRKNDEKIAQLVSTEATIPTIFEYIIAIVWCYVDECKIERILEANLSLDSNLLPKSHAVGGSADFIYTYSNHSLMIEVTLTEKTNQRRAEMESVSRHLGNMLLRLDAYKRQESYAIFIAPYLDKNVLNDFRSRLYCYFENDENYIKGMSILPLSTQDLSKILHSNLSYTSLYKSFKNLLTSKNDWGSKWYFNEIKPFIDSLEIKANNV</sequence>
<protein>
    <submittedName>
        <fullName evidence="1">AlwI restriction endonuclease family protein</fullName>
    </submittedName>
</protein>
<dbReference type="EMBL" id="UGHV01000001">
    <property type="protein sequence ID" value="STO96550.1"/>
    <property type="molecule type" value="Genomic_DNA"/>
</dbReference>